<reference evidence="7" key="1">
    <citation type="submission" date="2022-11" db="UniProtKB">
        <authorList>
            <consortium name="WormBaseParasite"/>
        </authorList>
    </citation>
    <scope>IDENTIFICATION</scope>
</reference>
<organism evidence="6 7">
    <name type="scientific">Plectus sambesii</name>
    <dbReference type="NCBI Taxonomy" id="2011161"/>
    <lineage>
        <taxon>Eukaryota</taxon>
        <taxon>Metazoa</taxon>
        <taxon>Ecdysozoa</taxon>
        <taxon>Nematoda</taxon>
        <taxon>Chromadorea</taxon>
        <taxon>Plectida</taxon>
        <taxon>Plectina</taxon>
        <taxon>Plectoidea</taxon>
        <taxon>Plectidae</taxon>
        <taxon>Plectus</taxon>
    </lineage>
</organism>
<feature type="transmembrane region" description="Helical" evidence="5">
    <location>
        <begin position="47"/>
        <end position="67"/>
    </location>
</feature>
<proteinExistence type="predicted"/>
<evidence type="ECO:0000256" key="5">
    <source>
        <dbReference type="SAM" id="Phobius"/>
    </source>
</evidence>
<evidence type="ECO:0000313" key="6">
    <source>
        <dbReference type="Proteomes" id="UP000887566"/>
    </source>
</evidence>
<evidence type="ECO:0000256" key="1">
    <source>
        <dbReference type="ARBA" id="ARBA00004141"/>
    </source>
</evidence>
<dbReference type="AlphaFoldDB" id="A0A914WR74"/>
<dbReference type="PANTHER" id="PTHR13531:SF0">
    <property type="entry name" value="GEO07735P1-RELATED"/>
    <property type="match status" value="1"/>
</dbReference>
<evidence type="ECO:0000256" key="3">
    <source>
        <dbReference type="ARBA" id="ARBA00022989"/>
    </source>
</evidence>
<dbReference type="PANTHER" id="PTHR13531">
    <property type="entry name" value="GEO07735P1-RELATED-RELATED"/>
    <property type="match status" value="1"/>
</dbReference>
<keyword evidence="2 5" id="KW-0812">Transmembrane</keyword>
<dbReference type="GO" id="GO:1905515">
    <property type="term" value="P:non-motile cilium assembly"/>
    <property type="evidence" value="ECO:0007669"/>
    <property type="project" value="TreeGrafter"/>
</dbReference>
<evidence type="ECO:0000256" key="4">
    <source>
        <dbReference type="ARBA" id="ARBA00023136"/>
    </source>
</evidence>
<dbReference type="GO" id="GO:0016020">
    <property type="term" value="C:membrane"/>
    <property type="evidence" value="ECO:0007669"/>
    <property type="project" value="UniProtKB-SubCell"/>
</dbReference>
<comment type="subcellular location">
    <subcellularLocation>
        <location evidence="1">Membrane</location>
        <topology evidence="1">Multi-pass membrane protein</topology>
    </subcellularLocation>
</comment>
<dbReference type="InterPro" id="IPR019184">
    <property type="entry name" value="Uncharacterised_TM-17"/>
</dbReference>
<dbReference type="Proteomes" id="UP000887566">
    <property type="component" value="Unplaced"/>
</dbReference>
<dbReference type="Pfam" id="PF09799">
    <property type="entry name" value="Transmemb_17"/>
    <property type="match status" value="1"/>
</dbReference>
<dbReference type="WBParaSite" id="PSAMB.scaffold497size49326.g6347.t1">
    <property type="protein sequence ID" value="PSAMB.scaffold497size49326.g6347.t1"/>
    <property type="gene ID" value="PSAMB.scaffold497size49326.g6347"/>
</dbReference>
<protein>
    <submittedName>
        <fullName evidence="7">Transmembrane protein 216</fullName>
    </submittedName>
</protein>
<keyword evidence="3 5" id="KW-1133">Transmembrane helix</keyword>
<accession>A0A914WR74</accession>
<feature type="transmembrane region" description="Helical" evidence="5">
    <location>
        <begin position="13"/>
        <end position="35"/>
    </location>
</feature>
<evidence type="ECO:0000313" key="7">
    <source>
        <dbReference type="WBParaSite" id="PSAMB.scaffold497size49326.g6347.t1"/>
    </source>
</evidence>
<keyword evidence="4 5" id="KW-0472">Membrane</keyword>
<name>A0A914WR74_9BILA</name>
<dbReference type="GO" id="GO:0035869">
    <property type="term" value="C:ciliary transition zone"/>
    <property type="evidence" value="ECO:0007669"/>
    <property type="project" value="TreeGrafter"/>
</dbReference>
<evidence type="ECO:0000256" key="2">
    <source>
        <dbReference type="ARBA" id="ARBA00022692"/>
    </source>
</evidence>
<feature type="transmembrane region" description="Helical" evidence="5">
    <location>
        <begin position="79"/>
        <end position="99"/>
    </location>
</feature>
<sequence length="146" mass="16368">MASRVRSLLPYQILLYCNAIYAFFFFLAEILIFVYKALILPYPTGTLIAELLLLVICIAIEALRNFWAQKGNLTETTVYVSFSLLFTAALAGALVYFILYQTYVLMIEVVLFGIQAVFVLLETVLGIVAIASFSKFVTFISLIHTA</sequence>
<feature type="transmembrane region" description="Helical" evidence="5">
    <location>
        <begin position="105"/>
        <end position="133"/>
    </location>
</feature>
<keyword evidence="6" id="KW-1185">Reference proteome</keyword>